<keyword evidence="3" id="KW-0238">DNA-binding</keyword>
<dbReference type="InterPro" id="IPR036388">
    <property type="entry name" value="WH-like_DNA-bd_sf"/>
</dbReference>
<evidence type="ECO:0000259" key="5">
    <source>
        <dbReference type="PROSITE" id="PS50931"/>
    </source>
</evidence>
<evidence type="ECO:0000256" key="3">
    <source>
        <dbReference type="ARBA" id="ARBA00023125"/>
    </source>
</evidence>
<organism evidence="6 7">
    <name type="scientific">Vibrio anguillarum</name>
    <name type="common">Listonella anguillarum</name>
    <dbReference type="NCBI Taxonomy" id="55601"/>
    <lineage>
        <taxon>Bacteria</taxon>
        <taxon>Pseudomonadati</taxon>
        <taxon>Pseudomonadota</taxon>
        <taxon>Gammaproteobacteria</taxon>
        <taxon>Vibrionales</taxon>
        <taxon>Vibrionaceae</taxon>
        <taxon>Vibrio</taxon>
    </lineage>
</organism>
<dbReference type="Proteomes" id="UP000786185">
    <property type="component" value="Unassembled WGS sequence"/>
</dbReference>
<evidence type="ECO:0000313" key="6">
    <source>
        <dbReference type="EMBL" id="MBF4434735.1"/>
    </source>
</evidence>
<dbReference type="InterPro" id="IPR050389">
    <property type="entry name" value="LysR-type_TF"/>
</dbReference>
<comment type="caution">
    <text evidence="6">The sequence shown here is derived from an EMBL/GenBank/DDBJ whole genome shotgun (WGS) entry which is preliminary data.</text>
</comment>
<comment type="similarity">
    <text evidence="1">Belongs to the LysR transcriptional regulatory family.</text>
</comment>
<dbReference type="GO" id="GO:0003700">
    <property type="term" value="F:DNA-binding transcription factor activity"/>
    <property type="evidence" value="ECO:0007669"/>
    <property type="project" value="InterPro"/>
</dbReference>
<dbReference type="Pfam" id="PF03466">
    <property type="entry name" value="LysR_substrate"/>
    <property type="match status" value="1"/>
</dbReference>
<dbReference type="InterPro" id="IPR000847">
    <property type="entry name" value="LysR_HTH_N"/>
</dbReference>
<gene>
    <name evidence="6" type="ORF">ERJ77_09445</name>
</gene>
<dbReference type="PANTHER" id="PTHR30118:SF6">
    <property type="entry name" value="HTH-TYPE TRANSCRIPTIONAL REGULATOR LEUO"/>
    <property type="match status" value="1"/>
</dbReference>
<dbReference type="PRINTS" id="PR00039">
    <property type="entry name" value="HTHLYSR"/>
</dbReference>
<keyword evidence="4" id="KW-0804">Transcription</keyword>
<accession>A0AAW4B9G3</accession>
<reference evidence="6" key="1">
    <citation type="journal article" date="2021" name="PeerJ">
        <title>Analysis of 44 Vibrio anguillarum genomes reveals high genetic diversity.</title>
        <authorList>
            <person name="Hansen M.J."/>
            <person name="Dalsgaard I."/>
        </authorList>
    </citation>
    <scope>NUCLEOTIDE SEQUENCE</scope>
    <source>
        <strain evidence="6">850617-1/1</strain>
    </source>
</reference>
<dbReference type="CDD" id="cd08466">
    <property type="entry name" value="PBP2_LeuO"/>
    <property type="match status" value="1"/>
</dbReference>
<dbReference type="PANTHER" id="PTHR30118">
    <property type="entry name" value="HTH-TYPE TRANSCRIPTIONAL REGULATOR LEUO-RELATED"/>
    <property type="match status" value="1"/>
</dbReference>
<dbReference type="SUPFAM" id="SSF46785">
    <property type="entry name" value="Winged helix' DNA-binding domain"/>
    <property type="match status" value="1"/>
</dbReference>
<dbReference type="GO" id="GO:0003677">
    <property type="term" value="F:DNA binding"/>
    <property type="evidence" value="ECO:0007669"/>
    <property type="project" value="UniProtKB-KW"/>
</dbReference>
<keyword evidence="2" id="KW-0805">Transcription regulation</keyword>
<dbReference type="SUPFAM" id="SSF53850">
    <property type="entry name" value="Periplasmic binding protein-like II"/>
    <property type="match status" value="1"/>
</dbReference>
<dbReference type="EMBL" id="SCLC01000006">
    <property type="protein sequence ID" value="MBF4434735.1"/>
    <property type="molecule type" value="Genomic_DNA"/>
</dbReference>
<dbReference type="InterPro" id="IPR005119">
    <property type="entry name" value="LysR_subst-bd"/>
</dbReference>
<dbReference type="Gene3D" id="1.10.10.10">
    <property type="entry name" value="Winged helix-like DNA-binding domain superfamily/Winged helix DNA-binding domain"/>
    <property type="match status" value="1"/>
</dbReference>
<proteinExistence type="inferred from homology"/>
<feature type="domain" description="HTH lysR-type" evidence="5">
    <location>
        <begin position="20"/>
        <end position="77"/>
    </location>
</feature>
<dbReference type="Pfam" id="PF00126">
    <property type="entry name" value="HTH_1"/>
    <property type="match status" value="1"/>
</dbReference>
<evidence type="ECO:0000313" key="7">
    <source>
        <dbReference type="Proteomes" id="UP000786185"/>
    </source>
</evidence>
<dbReference type="InterPro" id="IPR036390">
    <property type="entry name" value="WH_DNA-bd_sf"/>
</dbReference>
<dbReference type="AlphaFoldDB" id="A0AAW4B9G3"/>
<protein>
    <submittedName>
        <fullName evidence="6">LysR family transcriptional regulator</fullName>
    </submittedName>
</protein>
<dbReference type="PROSITE" id="PS50931">
    <property type="entry name" value="HTH_LYSR"/>
    <property type="match status" value="1"/>
</dbReference>
<sequence>MGELYVNTTLVGVMKIQRKFDLNLLRVFISAYQTESVTKAAEQLDLTQSAVSNALARLKEQVGGDLFIRTGRGIKPTRFAQDLYQSIQSPLMEVESMLQGINQFDPKTSTHRFLVYCHEAQIHVLRQRLDQSLIDMSIDVVLMEPPSNEERLYEELQLEKVDLVIDVEAPQSKVFRSTLLKEDHLCCVVRKGHSRLFKQALSKVEYLQEKHVLLKMRRSQLPFLDWFVKEVVPVRQVYSQHSSLIGMLAAVSYSDAVAVVPVTFAQQYQHVFQLNILPFPFEDQLLKSHMVWLSKMNLNPANQWLRHLISALSQ</sequence>
<evidence type="ECO:0000256" key="4">
    <source>
        <dbReference type="ARBA" id="ARBA00023163"/>
    </source>
</evidence>
<evidence type="ECO:0000256" key="1">
    <source>
        <dbReference type="ARBA" id="ARBA00009437"/>
    </source>
</evidence>
<evidence type="ECO:0000256" key="2">
    <source>
        <dbReference type="ARBA" id="ARBA00023015"/>
    </source>
</evidence>
<dbReference type="Gene3D" id="3.40.190.10">
    <property type="entry name" value="Periplasmic binding protein-like II"/>
    <property type="match status" value="2"/>
</dbReference>
<name>A0AAW4B9G3_VIBAN</name>